<organism evidence="2 3">
    <name type="scientific">Serendipita indica (strain DSM 11827)</name>
    <name type="common">Root endophyte fungus</name>
    <name type="synonym">Piriformospora indica</name>
    <dbReference type="NCBI Taxonomy" id="1109443"/>
    <lineage>
        <taxon>Eukaryota</taxon>
        <taxon>Fungi</taxon>
        <taxon>Dikarya</taxon>
        <taxon>Basidiomycota</taxon>
        <taxon>Agaricomycotina</taxon>
        <taxon>Agaricomycetes</taxon>
        <taxon>Sebacinales</taxon>
        <taxon>Serendipitaceae</taxon>
        <taxon>Serendipita</taxon>
    </lineage>
</organism>
<dbReference type="HOGENOM" id="CLU_069253_0_1_1"/>
<dbReference type="EMBL" id="CAFZ01000341">
    <property type="protein sequence ID" value="CCA74670.1"/>
    <property type="molecule type" value="Genomic_DNA"/>
</dbReference>
<dbReference type="OrthoDB" id="1930760at2759"/>
<comment type="caution">
    <text evidence="2">The sequence shown here is derived from an EMBL/GenBank/DDBJ whole genome shotgun (WGS) entry which is preliminary data.</text>
</comment>
<evidence type="ECO:0000313" key="2">
    <source>
        <dbReference type="EMBL" id="CCA74670.1"/>
    </source>
</evidence>
<keyword evidence="3" id="KW-1185">Reference proteome</keyword>
<dbReference type="PANTHER" id="PTHR13887:SF41">
    <property type="entry name" value="THIOREDOXIN SUPERFAMILY PROTEIN"/>
    <property type="match status" value="1"/>
</dbReference>
<dbReference type="Proteomes" id="UP000007148">
    <property type="component" value="Unassembled WGS sequence"/>
</dbReference>
<dbReference type="InterPro" id="IPR001853">
    <property type="entry name" value="DSBA-like_thioredoxin_dom"/>
</dbReference>
<dbReference type="eggNOG" id="ENOG502QTH7">
    <property type="taxonomic scope" value="Eukaryota"/>
</dbReference>
<dbReference type="GO" id="GO:0016491">
    <property type="term" value="F:oxidoreductase activity"/>
    <property type="evidence" value="ECO:0007669"/>
    <property type="project" value="InterPro"/>
</dbReference>
<evidence type="ECO:0000259" key="1">
    <source>
        <dbReference type="Pfam" id="PF01323"/>
    </source>
</evidence>
<name>G4TTM7_SERID</name>
<accession>G4TTM7</accession>
<dbReference type="SUPFAM" id="SSF52833">
    <property type="entry name" value="Thioredoxin-like"/>
    <property type="match status" value="1"/>
</dbReference>
<feature type="domain" description="DSBA-like thioredoxin" evidence="1">
    <location>
        <begin position="10"/>
        <end position="214"/>
    </location>
</feature>
<dbReference type="InterPro" id="IPR036249">
    <property type="entry name" value="Thioredoxin-like_sf"/>
</dbReference>
<dbReference type="STRING" id="1109443.G4TTM7"/>
<proteinExistence type="predicted"/>
<dbReference type="Pfam" id="PF01323">
    <property type="entry name" value="DSBA"/>
    <property type="match status" value="1"/>
</dbReference>
<dbReference type="PANTHER" id="PTHR13887">
    <property type="entry name" value="GLUTATHIONE S-TRANSFERASE KAPPA"/>
    <property type="match status" value="1"/>
</dbReference>
<protein>
    <recommendedName>
        <fullName evidence="1">DSBA-like thioredoxin domain-containing protein</fullName>
    </recommendedName>
</protein>
<dbReference type="CDD" id="cd03024">
    <property type="entry name" value="DsbA_FrnE"/>
    <property type="match status" value="1"/>
</dbReference>
<sequence length="225" mass="24920">MSLARKAVNVVVTADSICPFCYLGYTKLNKAVATAKSKNLPLDITVRFVPYQLDPSLPTTYAVSKRDHYQNKFGAARFAQMEPFMQSRFASEGLSITYEGMLRQTTLSHRLIAKAFHVGGESLQQRVIEEVYKTYFSQGKDIGDVAVLAPIAAQTGVFKDEEQAKAWLEGSEGVEEYERGILEAQNSGISGVPFFKINDKWAISGAQDTELFVSVFERIASGKLI</sequence>
<dbReference type="InParanoid" id="G4TTM7"/>
<gene>
    <name evidence="2" type="ORF">PIIN_08621</name>
</gene>
<evidence type="ECO:0000313" key="3">
    <source>
        <dbReference type="Proteomes" id="UP000007148"/>
    </source>
</evidence>
<dbReference type="AlphaFoldDB" id="G4TTM7"/>
<dbReference type="Gene3D" id="3.40.30.10">
    <property type="entry name" value="Glutaredoxin"/>
    <property type="match status" value="1"/>
</dbReference>
<reference evidence="2 3" key="1">
    <citation type="journal article" date="2011" name="PLoS Pathog.">
        <title>Endophytic Life Strategies Decoded by Genome and Transcriptome Analyses of the Mutualistic Root Symbiont Piriformospora indica.</title>
        <authorList>
            <person name="Zuccaro A."/>
            <person name="Lahrmann U."/>
            <person name="Guldener U."/>
            <person name="Langen G."/>
            <person name="Pfiffi S."/>
            <person name="Biedenkopf D."/>
            <person name="Wong P."/>
            <person name="Samans B."/>
            <person name="Grimm C."/>
            <person name="Basiewicz M."/>
            <person name="Murat C."/>
            <person name="Martin F."/>
            <person name="Kogel K.H."/>
        </authorList>
    </citation>
    <scope>NUCLEOTIDE SEQUENCE [LARGE SCALE GENOMIC DNA]</scope>
    <source>
        <strain evidence="2 3">DSM 11827</strain>
    </source>
</reference>
<dbReference type="OMA" id="CTIGYKR"/>